<keyword evidence="2" id="KW-1185">Reference proteome</keyword>
<evidence type="ECO:0000313" key="2">
    <source>
        <dbReference type="Proteomes" id="UP000744676"/>
    </source>
</evidence>
<dbReference type="EMBL" id="QVQA01000005">
    <property type="protein sequence ID" value="KAF5102458.1"/>
    <property type="molecule type" value="Genomic_DNA"/>
</dbReference>
<sequence>MTTAEIQQSNELPPPAYQDDSPVIVPTEKPEEDEEEEIDYSVTDKLIDDRAYYDNASAAEPARTGNFELSLFDTVKRPDVFCPSLLFEPCIFARSNRTLSRAPEDDPAEIGGSWSHYVNGDCMAYSILAVWSHSIGNIVWRARRRYNMRMRYQIEGSCVKDLAATAFCSPCALAQEDYEVKSREQETYNANFKQGQQQLAAENLV</sequence>
<protein>
    <submittedName>
        <fullName evidence="1">Uncharacterized protein</fullName>
    </submittedName>
</protein>
<evidence type="ECO:0000313" key="1">
    <source>
        <dbReference type="EMBL" id="KAF5102458.1"/>
    </source>
</evidence>
<comment type="caution">
    <text evidence="1">The sequence shown here is derived from an EMBL/GenBank/DDBJ whole genome shotgun (WGS) entry which is preliminary data.</text>
</comment>
<name>A0ACB6VA11_9ASCO</name>
<dbReference type="Proteomes" id="UP000744676">
    <property type="component" value="Unassembled WGS sequence"/>
</dbReference>
<organism evidence="1 2">
    <name type="scientific">Geotrichum galactomycetum</name>
    <dbReference type="NCBI Taxonomy" id="27317"/>
    <lineage>
        <taxon>Eukaryota</taxon>
        <taxon>Fungi</taxon>
        <taxon>Dikarya</taxon>
        <taxon>Ascomycota</taxon>
        <taxon>Saccharomycotina</taxon>
        <taxon>Dipodascomycetes</taxon>
        <taxon>Dipodascales</taxon>
        <taxon>Dipodascaceae</taxon>
        <taxon>Geotrichum</taxon>
    </lineage>
</organism>
<accession>A0ACB6VA11</accession>
<reference evidence="1 2" key="1">
    <citation type="journal article" date="2020" name="Front. Microbiol.">
        <title>Phenotypic and Genetic Characterization of the Cheese Ripening Yeast Geotrichum candidum.</title>
        <authorList>
            <person name="Perkins V."/>
            <person name="Vignola S."/>
            <person name="Lessard M.H."/>
            <person name="Plante P.L."/>
            <person name="Corbeil J."/>
            <person name="Dugat-Bony E."/>
            <person name="Frenette M."/>
            <person name="Labrie S."/>
        </authorList>
    </citation>
    <scope>NUCLEOTIDE SEQUENCE [LARGE SCALE GENOMIC DNA]</scope>
    <source>
        <strain evidence="1 2">LMA-1147</strain>
    </source>
</reference>
<proteinExistence type="predicted"/>
<gene>
    <name evidence="1" type="ORF">D0Z00_000385</name>
</gene>